<evidence type="ECO:0000256" key="12">
    <source>
        <dbReference type="ARBA" id="ARBA00037975"/>
    </source>
</evidence>
<evidence type="ECO:0000256" key="4">
    <source>
        <dbReference type="ARBA" id="ARBA00022475"/>
    </source>
</evidence>
<evidence type="ECO:0000256" key="1">
    <source>
        <dbReference type="ARBA" id="ARBA00001970"/>
    </source>
</evidence>
<reference evidence="15 16" key="1">
    <citation type="journal article" date="2014" name="Int. J. Syst. Evol. Microbiol.">
        <title>Fulvimonas yonginensis sp. nov., isolated from greenhouse soil, and emended description of the genus Fulvimonas.</title>
        <authorList>
            <person name="Ahn J.H."/>
            <person name="Kim S.J."/>
            <person name="Weon H.Y."/>
            <person name="Hong S.B."/>
            <person name="Seok S.J."/>
            <person name="Kwon S.W."/>
        </authorList>
    </citation>
    <scope>NUCLEOTIDE SEQUENCE [LARGE SCALE GENOMIC DNA]</scope>
    <source>
        <strain evidence="15 16">KACC 16952</strain>
    </source>
</reference>
<sequence length="205" mass="21966">MSDCEGGVSASAPLVGRQADQARASTDTSPRARPRLVVALHWLTVLALLLAAAVILARAQVGGRALRAALLEIHRHLGLAVLLLFALRIAVRLRLGPLPDPGCPSRPLRAAAELTHAALYGALLVLPMLGWMLSNAEGKPVDLLGLPLPQLVPPDLDLADELLVWHQGAAWALLALTLLHVAAALWHHFVRRDGVLRAMGFRTRD</sequence>
<dbReference type="RefSeq" id="WP_336807299.1">
    <property type="nucleotide sequence ID" value="NZ_JBBBNY010000004.1"/>
</dbReference>
<name>A0ABU8JAX3_9GAMM</name>
<keyword evidence="5" id="KW-0349">Heme</keyword>
<keyword evidence="7" id="KW-0479">Metal-binding</keyword>
<feature type="transmembrane region" description="Helical" evidence="13">
    <location>
        <begin position="168"/>
        <end position="189"/>
    </location>
</feature>
<evidence type="ECO:0000259" key="14">
    <source>
        <dbReference type="Pfam" id="PF01292"/>
    </source>
</evidence>
<evidence type="ECO:0000256" key="11">
    <source>
        <dbReference type="ARBA" id="ARBA00023136"/>
    </source>
</evidence>
<organism evidence="15 16">
    <name type="scientific">Fulvimonas yonginensis</name>
    <dbReference type="NCBI Taxonomy" id="1495200"/>
    <lineage>
        <taxon>Bacteria</taxon>
        <taxon>Pseudomonadati</taxon>
        <taxon>Pseudomonadota</taxon>
        <taxon>Gammaproteobacteria</taxon>
        <taxon>Lysobacterales</taxon>
        <taxon>Rhodanobacteraceae</taxon>
        <taxon>Fulvimonas</taxon>
    </lineage>
</organism>
<dbReference type="PANTHER" id="PTHR30529:SF3">
    <property type="entry name" value="CYTOCHROME B561 HOMOLOG 1"/>
    <property type="match status" value="1"/>
</dbReference>
<evidence type="ECO:0000256" key="13">
    <source>
        <dbReference type="SAM" id="Phobius"/>
    </source>
</evidence>
<feature type="domain" description="Cytochrome b561 bacterial/Ni-hydrogenase" evidence="14">
    <location>
        <begin position="34"/>
        <end position="199"/>
    </location>
</feature>
<comment type="subcellular location">
    <subcellularLocation>
        <location evidence="2">Cell membrane</location>
        <topology evidence="2">Multi-pass membrane protein</topology>
    </subcellularLocation>
</comment>
<evidence type="ECO:0000256" key="3">
    <source>
        <dbReference type="ARBA" id="ARBA00022448"/>
    </source>
</evidence>
<protein>
    <submittedName>
        <fullName evidence="15">Cytochrome b/b6 domain-containing protein</fullName>
    </submittedName>
</protein>
<accession>A0ABU8JAX3</accession>
<keyword evidence="6 13" id="KW-0812">Transmembrane</keyword>
<proteinExistence type="inferred from homology"/>
<keyword evidence="3" id="KW-0813">Transport</keyword>
<keyword evidence="16" id="KW-1185">Reference proteome</keyword>
<evidence type="ECO:0000313" key="16">
    <source>
        <dbReference type="Proteomes" id="UP001381174"/>
    </source>
</evidence>
<comment type="cofactor">
    <cofactor evidence="1">
        <name>heme b</name>
        <dbReference type="ChEBI" id="CHEBI:60344"/>
    </cofactor>
</comment>
<keyword evidence="4" id="KW-1003">Cell membrane</keyword>
<evidence type="ECO:0000256" key="2">
    <source>
        <dbReference type="ARBA" id="ARBA00004651"/>
    </source>
</evidence>
<feature type="transmembrane region" description="Helical" evidence="13">
    <location>
        <begin position="36"/>
        <end position="57"/>
    </location>
</feature>
<keyword evidence="11 13" id="KW-0472">Membrane</keyword>
<feature type="transmembrane region" description="Helical" evidence="13">
    <location>
        <begin position="77"/>
        <end position="95"/>
    </location>
</feature>
<comment type="similarity">
    <text evidence="12">Belongs to the cytochrome b561 family.</text>
</comment>
<comment type="caution">
    <text evidence="15">The sequence shown here is derived from an EMBL/GenBank/DDBJ whole genome shotgun (WGS) entry which is preliminary data.</text>
</comment>
<evidence type="ECO:0000256" key="6">
    <source>
        <dbReference type="ARBA" id="ARBA00022692"/>
    </source>
</evidence>
<evidence type="ECO:0000256" key="7">
    <source>
        <dbReference type="ARBA" id="ARBA00022723"/>
    </source>
</evidence>
<feature type="transmembrane region" description="Helical" evidence="13">
    <location>
        <begin position="116"/>
        <end position="134"/>
    </location>
</feature>
<keyword evidence="9 13" id="KW-1133">Transmembrane helix</keyword>
<dbReference type="InterPro" id="IPR011577">
    <property type="entry name" value="Cyt_b561_bac/Ni-Hgenase"/>
</dbReference>
<dbReference type="InterPro" id="IPR016174">
    <property type="entry name" value="Di-haem_cyt_TM"/>
</dbReference>
<evidence type="ECO:0000256" key="5">
    <source>
        <dbReference type="ARBA" id="ARBA00022617"/>
    </source>
</evidence>
<evidence type="ECO:0000256" key="8">
    <source>
        <dbReference type="ARBA" id="ARBA00022982"/>
    </source>
</evidence>
<keyword evidence="10" id="KW-0408">Iron</keyword>
<dbReference type="EMBL" id="JBBBNY010000004">
    <property type="protein sequence ID" value="MEI7036673.1"/>
    <property type="molecule type" value="Genomic_DNA"/>
</dbReference>
<evidence type="ECO:0000256" key="10">
    <source>
        <dbReference type="ARBA" id="ARBA00023004"/>
    </source>
</evidence>
<gene>
    <name evidence="15" type="ORF">WAT24_07890</name>
</gene>
<dbReference type="Pfam" id="PF01292">
    <property type="entry name" value="Ni_hydr_CYTB"/>
    <property type="match status" value="1"/>
</dbReference>
<dbReference type="SUPFAM" id="SSF81342">
    <property type="entry name" value="Transmembrane di-heme cytochromes"/>
    <property type="match status" value="1"/>
</dbReference>
<evidence type="ECO:0000256" key="9">
    <source>
        <dbReference type="ARBA" id="ARBA00022989"/>
    </source>
</evidence>
<evidence type="ECO:0000313" key="15">
    <source>
        <dbReference type="EMBL" id="MEI7036673.1"/>
    </source>
</evidence>
<keyword evidence="8" id="KW-0249">Electron transport</keyword>
<dbReference type="Proteomes" id="UP001381174">
    <property type="component" value="Unassembled WGS sequence"/>
</dbReference>
<dbReference type="PANTHER" id="PTHR30529">
    <property type="entry name" value="CYTOCHROME B561"/>
    <property type="match status" value="1"/>
</dbReference>
<dbReference type="InterPro" id="IPR052168">
    <property type="entry name" value="Cytochrome_b561_oxidase"/>
</dbReference>